<name>A0ABX7SLP1_9CAUL</name>
<reference evidence="1 2" key="1">
    <citation type="submission" date="2020-09" db="EMBL/GenBank/DDBJ databases">
        <title>Brevundimonas sp. LVF1 isolated from an oligotrophic pond in Goettingen, Germany.</title>
        <authorList>
            <person name="Friedrich I."/>
            <person name="Klassen A."/>
            <person name="Neubauer H."/>
            <person name="Schneider D."/>
            <person name="Hertel R."/>
            <person name="Daniel R."/>
        </authorList>
    </citation>
    <scope>NUCLEOTIDE SEQUENCE [LARGE SCALE GENOMIC DNA]</scope>
    <source>
        <strain evidence="1 2">LVF1</strain>
    </source>
</reference>
<sequence>MPQIKRERPTFATAHNFHKTGTHVRFSPEHAVSDEERKAIAEEAFVELTRLLKEQFPRSANLEYAILKSHLIVEFAITDYIRCVSSVLVDLADLRRFSFAHKLEIAYLMGLGVTDPLLLPSIERLNKIRNQVAHTFVLDRSLVDEMLRVNSEDYVDFAVKDDRERVRRLRWLCNLVAGKIAAQVQVHIFHSSEEWRSQISDRLKPD</sequence>
<keyword evidence="2" id="KW-1185">Reference proteome</keyword>
<protein>
    <recommendedName>
        <fullName evidence="3">Mannitol repressor</fullName>
    </recommendedName>
</protein>
<evidence type="ECO:0008006" key="3">
    <source>
        <dbReference type="Google" id="ProtNLM"/>
    </source>
</evidence>
<dbReference type="EMBL" id="CP062006">
    <property type="protein sequence ID" value="QTC88408.1"/>
    <property type="molecule type" value="Genomic_DNA"/>
</dbReference>
<dbReference type="RefSeq" id="WP_207825602.1">
    <property type="nucleotide sequence ID" value="NZ_CP062006.1"/>
</dbReference>
<proteinExistence type="predicted"/>
<evidence type="ECO:0000313" key="2">
    <source>
        <dbReference type="Proteomes" id="UP000663942"/>
    </source>
</evidence>
<gene>
    <name evidence="1" type="ORF">IFE19_03175</name>
</gene>
<accession>A0ABX7SLP1</accession>
<organism evidence="1 2">
    <name type="scientific">Brevundimonas pondensis</name>
    <dbReference type="NCBI Taxonomy" id="2774189"/>
    <lineage>
        <taxon>Bacteria</taxon>
        <taxon>Pseudomonadati</taxon>
        <taxon>Pseudomonadota</taxon>
        <taxon>Alphaproteobacteria</taxon>
        <taxon>Caulobacterales</taxon>
        <taxon>Caulobacteraceae</taxon>
        <taxon>Brevundimonas</taxon>
    </lineage>
</organism>
<evidence type="ECO:0000313" key="1">
    <source>
        <dbReference type="EMBL" id="QTC88408.1"/>
    </source>
</evidence>
<dbReference type="Proteomes" id="UP000663942">
    <property type="component" value="Chromosome"/>
</dbReference>